<feature type="chain" id="PRO_5039549552" evidence="2">
    <location>
        <begin position="26"/>
        <end position="143"/>
    </location>
</feature>
<keyword evidence="2" id="KW-0732">Signal</keyword>
<dbReference type="Proteomes" id="UP000004915">
    <property type="component" value="Unassembled WGS sequence"/>
</dbReference>
<keyword evidence="4" id="KW-1185">Reference proteome</keyword>
<comment type="caution">
    <text evidence="3">The sequence shown here is derived from an EMBL/GenBank/DDBJ whole genome shotgun (WGS) entry which is preliminary data.</text>
</comment>
<sequence length="143" mass="14721">MTGMKSRAAAITGLLVALAAGLTTACTQVTGGTVAMTTEPGPPLSTTTTPTTTSPRSAPELPRLPRRTGTPNPAVPAPPDALTMTCAEYTRLDEDTRTAVIQVHIAEEDNPFGLLGPEAAKSVADTMCEFMPDATVKQVLLGG</sequence>
<feature type="region of interest" description="Disordered" evidence="1">
    <location>
        <begin position="33"/>
        <end position="81"/>
    </location>
</feature>
<proteinExistence type="predicted"/>
<feature type="compositionally biased region" description="Low complexity" evidence="1">
    <location>
        <begin position="44"/>
        <end position="59"/>
    </location>
</feature>
<dbReference type="PROSITE" id="PS51257">
    <property type="entry name" value="PROKAR_LIPOPROTEIN"/>
    <property type="match status" value="1"/>
</dbReference>
<protein>
    <submittedName>
        <fullName evidence="3">Uncharacterized protein</fullName>
    </submittedName>
</protein>
<evidence type="ECO:0000313" key="4">
    <source>
        <dbReference type="Proteomes" id="UP000004915"/>
    </source>
</evidence>
<dbReference type="eggNOG" id="ENOG5031IYM">
    <property type="taxonomic scope" value="Bacteria"/>
</dbReference>
<dbReference type="PATRIC" id="fig|1078020.3.peg.1777"/>
<name>G7CFN9_MYCT3</name>
<dbReference type="EMBL" id="AGVE01000042">
    <property type="protein sequence ID" value="EHI13318.1"/>
    <property type="molecule type" value="Genomic_DNA"/>
</dbReference>
<gene>
    <name evidence="3" type="ORF">KEK_09052</name>
</gene>
<organism evidence="3 4">
    <name type="scientific">Mycolicibacterium thermoresistibile (strain ATCC 19527 / DSM 44167 / CIP 105390 / JCM 6362 / NCTC 10409 / 316)</name>
    <name type="common">Mycobacterium thermoresistibile</name>
    <dbReference type="NCBI Taxonomy" id="1078020"/>
    <lineage>
        <taxon>Bacteria</taxon>
        <taxon>Bacillati</taxon>
        <taxon>Actinomycetota</taxon>
        <taxon>Actinomycetes</taxon>
        <taxon>Mycobacteriales</taxon>
        <taxon>Mycobacteriaceae</taxon>
        <taxon>Mycolicibacterium</taxon>
    </lineage>
</organism>
<accession>G7CFN9</accession>
<feature type="signal peptide" evidence="2">
    <location>
        <begin position="1"/>
        <end position="25"/>
    </location>
</feature>
<evidence type="ECO:0000256" key="1">
    <source>
        <dbReference type="SAM" id="MobiDB-lite"/>
    </source>
</evidence>
<evidence type="ECO:0000256" key="2">
    <source>
        <dbReference type="SAM" id="SignalP"/>
    </source>
</evidence>
<reference evidence="3 4" key="1">
    <citation type="submission" date="2011-11" db="EMBL/GenBank/DDBJ databases">
        <authorList>
            <consortium name="Tuberculosis Structural Genomics Consortium"/>
            <person name="Ioerger T.R."/>
        </authorList>
    </citation>
    <scope>NUCLEOTIDE SEQUENCE [LARGE SCALE GENOMIC DNA]</scope>
    <source>
        <strain evidence="4">ATCC 19527 / DSM 44167 / CIP 105390 / JCM 6362 / NCTC 10409 / 316</strain>
    </source>
</reference>
<evidence type="ECO:0000313" key="3">
    <source>
        <dbReference type="EMBL" id="EHI13318.1"/>
    </source>
</evidence>
<dbReference type="AlphaFoldDB" id="G7CFN9"/>